<sequence length="39" mass="4754">MQNFDRTFLLFRSYIGTCRRFKLEKFYFSGKISKNLPIS</sequence>
<keyword evidence="2" id="KW-1185">Reference proteome</keyword>
<accession>Q65RF5</accession>
<gene>
    <name evidence="1" type="ordered locus">MS1848</name>
</gene>
<protein>
    <submittedName>
        <fullName evidence="1">Uncharacterized protein</fullName>
    </submittedName>
</protein>
<dbReference type="KEGG" id="msu:MS1848"/>
<dbReference type="Proteomes" id="UP000000607">
    <property type="component" value="Chromosome"/>
</dbReference>
<dbReference type="AlphaFoldDB" id="Q65RF5"/>
<organism evidence="1 2">
    <name type="scientific">Mannheimia succiniciproducens (strain KCTC 0769BP / MBEL55E)</name>
    <dbReference type="NCBI Taxonomy" id="221988"/>
    <lineage>
        <taxon>Bacteria</taxon>
        <taxon>Pseudomonadati</taxon>
        <taxon>Pseudomonadota</taxon>
        <taxon>Gammaproteobacteria</taxon>
        <taxon>Pasteurellales</taxon>
        <taxon>Pasteurellaceae</taxon>
        <taxon>Basfia</taxon>
    </lineage>
</organism>
<name>Q65RF5_MANSM</name>
<dbReference type="EMBL" id="AE016827">
    <property type="protein sequence ID" value="AAU38455.1"/>
    <property type="molecule type" value="Genomic_DNA"/>
</dbReference>
<dbReference type="HOGENOM" id="CLU_3312381_0_0_6"/>
<dbReference type="STRING" id="221988.MS1848"/>
<proteinExistence type="predicted"/>
<evidence type="ECO:0000313" key="2">
    <source>
        <dbReference type="Proteomes" id="UP000000607"/>
    </source>
</evidence>
<evidence type="ECO:0000313" key="1">
    <source>
        <dbReference type="EMBL" id="AAU38455.1"/>
    </source>
</evidence>
<reference evidence="1 2" key="1">
    <citation type="journal article" date="2004" name="Nat. Biotechnol.">
        <title>The genome sequence of the capnophilic rumen bacterium Mannheimia succiniciproducens.</title>
        <authorList>
            <person name="Hong S.H."/>
            <person name="Kim J.S."/>
            <person name="Lee S.Y."/>
            <person name="In Y.H."/>
            <person name="Choi S.S."/>
            <person name="Rih J.-K."/>
            <person name="Kim C.H."/>
            <person name="Jeong H."/>
            <person name="Hur C.G."/>
            <person name="Kim J.J."/>
        </authorList>
    </citation>
    <scope>NUCLEOTIDE SEQUENCE [LARGE SCALE GENOMIC DNA]</scope>
    <source>
        <strain evidence="2">KCTC 0769BP / MBEL55E</strain>
    </source>
</reference>